<feature type="compositionally biased region" description="Basic and acidic residues" evidence="1">
    <location>
        <begin position="64"/>
        <end position="74"/>
    </location>
</feature>
<dbReference type="VEuPathDB" id="CryptoDB:Vbra_17849"/>
<feature type="compositionally biased region" description="Low complexity" evidence="1">
    <location>
        <begin position="80"/>
        <end position="96"/>
    </location>
</feature>
<reference evidence="3 4" key="1">
    <citation type="submission" date="2014-11" db="EMBL/GenBank/DDBJ databases">
        <authorList>
            <person name="Zhu J."/>
            <person name="Qi W."/>
            <person name="Song R."/>
        </authorList>
    </citation>
    <scope>NUCLEOTIDE SEQUENCE [LARGE SCALE GENOMIC DNA]</scope>
</reference>
<evidence type="ECO:0000313" key="4">
    <source>
        <dbReference type="Proteomes" id="UP000041254"/>
    </source>
</evidence>
<keyword evidence="2" id="KW-1133">Transmembrane helix</keyword>
<keyword evidence="2" id="KW-0472">Membrane</keyword>
<protein>
    <submittedName>
        <fullName evidence="3">Uncharacterized protein</fullName>
    </submittedName>
</protein>
<accession>A0A0G4GIC3</accession>
<evidence type="ECO:0000313" key="3">
    <source>
        <dbReference type="EMBL" id="CEM29598.1"/>
    </source>
</evidence>
<evidence type="ECO:0000256" key="2">
    <source>
        <dbReference type="SAM" id="Phobius"/>
    </source>
</evidence>
<name>A0A0G4GIC3_VITBC</name>
<dbReference type="AlphaFoldDB" id="A0A0G4GIC3"/>
<feature type="region of interest" description="Disordered" evidence="1">
    <location>
        <begin position="64"/>
        <end position="96"/>
    </location>
</feature>
<keyword evidence="4" id="KW-1185">Reference proteome</keyword>
<dbReference type="Proteomes" id="UP000041254">
    <property type="component" value="Unassembled WGS sequence"/>
</dbReference>
<gene>
    <name evidence="3" type="ORF">Vbra_17849</name>
</gene>
<sequence>MNIPFVNSLVRDWQRRGHIIPWAVIVAFGAFTGIGGFATHIWYHNIDDAALDEHKKYVANVRMMDHRDREREAAKQGWKQQEQQQQQQQTQSVSTA</sequence>
<feature type="transmembrane region" description="Helical" evidence="2">
    <location>
        <begin position="20"/>
        <end position="43"/>
    </location>
</feature>
<evidence type="ECO:0000256" key="1">
    <source>
        <dbReference type="SAM" id="MobiDB-lite"/>
    </source>
</evidence>
<organism evidence="3 4">
    <name type="scientific">Vitrella brassicaformis (strain CCMP3155)</name>
    <dbReference type="NCBI Taxonomy" id="1169540"/>
    <lineage>
        <taxon>Eukaryota</taxon>
        <taxon>Sar</taxon>
        <taxon>Alveolata</taxon>
        <taxon>Colpodellida</taxon>
        <taxon>Vitrellaceae</taxon>
        <taxon>Vitrella</taxon>
    </lineage>
</organism>
<dbReference type="InParanoid" id="A0A0G4GIC3"/>
<proteinExistence type="predicted"/>
<keyword evidence="2" id="KW-0812">Transmembrane</keyword>
<dbReference type="EMBL" id="CDMY01000677">
    <property type="protein sequence ID" value="CEM29598.1"/>
    <property type="molecule type" value="Genomic_DNA"/>
</dbReference>